<evidence type="ECO:0000313" key="1">
    <source>
        <dbReference type="EMBL" id="OTX89952.1"/>
    </source>
</evidence>
<organism evidence="1 2">
    <name type="scientific">Bacillus wiedmannii</name>
    <dbReference type="NCBI Taxonomy" id="1890302"/>
    <lineage>
        <taxon>Bacteria</taxon>
        <taxon>Bacillati</taxon>
        <taxon>Bacillota</taxon>
        <taxon>Bacilli</taxon>
        <taxon>Bacillales</taxon>
        <taxon>Bacillaceae</taxon>
        <taxon>Bacillus</taxon>
        <taxon>Bacillus cereus group</taxon>
    </lineage>
</organism>
<dbReference type="Proteomes" id="UP000194945">
    <property type="component" value="Unassembled WGS sequence"/>
</dbReference>
<dbReference type="RefSeq" id="WP_088081165.1">
    <property type="nucleotide sequence ID" value="NZ_JARMNH010000053.1"/>
</dbReference>
<dbReference type="EMBL" id="NFDE01000045">
    <property type="protein sequence ID" value="OTX89952.1"/>
    <property type="molecule type" value="Genomic_DNA"/>
</dbReference>
<reference evidence="1 2" key="1">
    <citation type="submission" date="2016-10" db="EMBL/GenBank/DDBJ databases">
        <title>Comparative genomics of Bacillus thuringiensis reveals a path to pathogens against multiple invertebrate hosts.</title>
        <authorList>
            <person name="Zheng J."/>
            <person name="Gao Q."/>
            <person name="Liu H."/>
            <person name="Peng D."/>
            <person name="Ruan L."/>
            <person name="Sun M."/>
        </authorList>
    </citation>
    <scope>NUCLEOTIDE SEQUENCE [LARGE SCALE GENOMIC DNA]</scope>
    <source>
        <strain evidence="1">BGSC 4BK1</strain>
    </source>
</reference>
<dbReference type="AlphaFoldDB" id="A0A242ZAS2"/>
<accession>A0A242ZAS2</accession>
<sequence length="257" mass="29821">MYKYKAMKWCLYLFIFTFLIIIGKTIWSSIDVAGVSSVSSNSETIVLNKTFKTTNHLSEMVEEADVIVLGKYDGLYSKWNMANSSSHGIQSEGVEGHLFSFHVKEILKGDYVKNEILINHRYSENLVLEESNEIIDKNGIILKGATKVFTKKVENKDPLYIKPKSEETYIVFLKENNKLGHFYPALEPFMIEFDLRNIAHLKSNLINWDKNKYKFETKVKDKTFYIENEIDATIKDNISGKKLKDIKDFVKRTSKMK</sequence>
<protein>
    <submittedName>
        <fullName evidence="1">Uncharacterized protein</fullName>
    </submittedName>
</protein>
<gene>
    <name evidence="1" type="ORF">BK730_13100</name>
</gene>
<evidence type="ECO:0000313" key="2">
    <source>
        <dbReference type="Proteomes" id="UP000194945"/>
    </source>
</evidence>
<name>A0A242ZAS2_9BACI</name>
<comment type="caution">
    <text evidence="1">The sequence shown here is derived from an EMBL/GenBank/DDBJ whole genome shotgun (WGS) entry which is preliminary data.</text>
</comment>
<proteinExistence type="predicted"/>